<gene>
    <name evidence="2" type="ORF">SAMN05216223_12668</name>
</gene>
<dbReference type="GO" id="GO:0016705">
    <property type="term" value="F:oxidoreductase activity, acting on paired donors, with incorporation or reduction of molecular oxygen"/>
    <property type="evidence" value="ECO:0007669"/>
    <property type="project" value="InterPro"/>
</dbReference>
<feature type="domain" description="Luciferase-like" evidence="1">
    <location>
        <begin position="28"/>
        <end position="263"/>
    </location>
</feature>
<name>A0A1H6E5Z6_9ACTN</name>
<dbReference type="InterPro" id="IPR011251">
    <property type="entry name" value="Luciferase-like_dom"/>
</dbReference>
<dbReference type="Gene3D" id="3.20.20.30">
    <property type="entry name" value="Luciferase-like domain"/>
    <property type="match status" value="1"/>
</dbReference>
<dbReference type="GO" id="GO:0005829">
    <property type="term" value="C:cytosol"/>
    <property type="evidence" value="ECO:0007669"/>
    <property type="project" value="TreeGrafter"/>
</dbReference>
<dbReference type="PANTHER" id="PTHR30137:SF18">
    <property type="entry name" value="CONSERVED PROTEIN"/>
    <property type="match status" value="1"/>
</dbReference>
<dbReference type="InterPro" id="IPR019922">
    <property type="entry name" value="Lucif-like_OxRdatse_MSMEG_4141"/>
</dbReference>
<evidence type="ECO:0000259" key="1">
    <source>
        <dbReference type="Pfam" id="PF00296"/>
    </source>
</evidence>
<evidence type="ECO:0000313" key="3">
    <source>
        <dbReference type="Proteomes" id="UP000236754"/>
    </source>
</evidence>
<evidence type="ECO:0000313" key="2">
    <source>
        <dbReference type="EMBL" id="SEG92691.1"/>
    </source>
</evidence>
<dbReference type="OrthoDB" id="4760590at2"/>
<dbReference type="SUPFAM" id="SSF51679">
    <property type="entry name" value="Bacterial luciferase-like"/>
    <property type="match status" value="1"/>
</dbReference>
<dbReference type="PANTHER" id="PTHR30137">
    <property type="entry name" value="LUCIFERASE-LIKE MONOOXYGENASE"/>
    <property type="match status" value="1"/>
</dbReference>
<sequence>MTQEAEQGIGRVGVWNSRLSSDDREFQDENREAAAELDELGYGAIWLGGSPGVARAVPLLAATRRISVATGILSIWNQTADEVAQDVAGLDPDQAGRFVLGLGVSHAPMTEGYARPYAKMVEFLDGLDSAAAPVPPARRVLAALGPRMLTLAADRSAGAHPYLVTVEHVAQSRAALGPGKLLAPELGVILDPDRARAHATARAALAVYLRLPNYVNNWRRLGFTDEDFADGGSTRLLDALFAIGDTTTVRTRVAAFHEAGADHVALQALRHDGALPREEWRELAAAVPLS</sequence>
<dbReference type="InterPro" id="IPR050766">
    <property type="entry name" value="Bact_Lucif_Oxidored"/>
</dbReference>
<dbReference type="EMBL" id="FNVU01000026">
    <property type="protein sequence ID" value="SEG92691.1"/>
    <property type="molecule type" value="Genomic_DNA"/>
</dbReference>
<protein>
    <submittedName>
        <fullName evidence="2">Probable F420-dependent oxidoreductase, MSMEG_4141 family</fullName>
    </submittedName>
</protein>
<keyword evidence="3" id="KW-1185">Reference proteome</keyword>
<dbReference type="Proteomes" id="UP000236754">
    <property type="component" value="Unassembled WGS sequence"/>
</dbReference>
<dbReference type="InterPro" id="IPR036661">
    <property type="entry name" value="Luciferase-like_sf"/>
</dbReference>
<dbReference type="RefSeq" id="WP_103890400.1">
    <property type="nucleotide sequence ID" value="NZ_FNVU01000026.1"/>
</dbReference>
<dbReference type="AlphaFoldDB" id="A0A1H6E5Z6"/>
<proteinExistence type="predicted"/>
<dbReference type="NCBIfam" id="TIGR03620">
    <property type="entry name" value="F420_MSMEG_4141"/>
    <property type="match status" value="1"/>
</dbReference>
<dbReference type="Pfam" id="PF00296">
    <property type="entry name" value="Bac_luciferase"/>
    <property type="match status" value="1"/>
</dbReference>
<accession>A0A1H6E5Z6</accession>
<reference evidence="2 3" key="1">
    <citation type="submission" date="2016-10" db="EMBL/GenBank/DDBJ databases">
        <authorList>
            <person name="de Groot N.N."/>
        </authorList>
    </citation>
    <scope>NUCLEOTIDE SEQUENCE [LARGE SCALE GENOMIC DNA]</scope>
    <source>
        <strain evidence="2 3">CGMCC 4.2023</strain>
    </source>
</reference>
<organism evidence="2 3">
    <name type="scientific">Actinacidiphila yanglinensis</name>
    <dbReference type="NCBI Taxonomy" id="310779"/>
    <lineage>
        <taxon>Bacteria</taxon>
        <taxon>Bacillati</taxon>
        <taxon>Actinomycetota</taxon>
        <taxon>Actinomycetes</taxon>
        <taxon>Kitasatosporales</taxon>
        <taxon>Streptomycetaceae</taxon>
        <taxon>Actinacidiphila</taxon>
    </lineage>
</organism>